<evidence type="ECO:0000256" key="4">
    <source>
        <dbReference type="ARBA" id="ARBA00022801"/>
    </source>
</evidence>
<comment type="subcellular location">
    <subcellularLocation>
        <location evidence="1">Secreted</location>
    </subcellularLocation>
</comment>
<feature type="chain" id="PRO_5045391912" evidence="8">
    <location>
        <begin position="19"/>
        <end position="888"/>
    </location>
</feature>
<keyword evidence="7" id="KW-0812">Transmembrane</keyword>
<evidence type="ECO:0000313" key="10">
    <source>
        <dbReference type="EMBL" id="CAG5112248.1"/>
    </source>
</evidence>
<evidence type="ECO:0000313" key="11">
    <source>
        <dbReference type="Proteomes" id="UP001158576"/>
    </source>
</evidence>
<evidence type="ECO:0000256" key="5">
    <source>
        <dbReference type="ARBA" id="ARBA00022825"/>
    </source>
</evidence>
<keyword evidence="4" id="KW-0378">Hydrolase</keyword>
<dbReference type="InterPro" id="IPR001254">
    <property type="entry name" value="Trypsin_dom"/>
</dbReference>
<reference evidence="10 11" key="1">
    <citation type="submission" date="2021-04" db="EMBL/GenBank/DDBJ databases">
        <authorList>
            <person name="Bliznina A."/>
        </authorList>
    </citation>
    <scope>NUCLEOTIDE SEQUENCE [LARGE SCALE GENOMIC DNA]</scope>
</reference>
<feature type="region of interest" description="Disordered" evidence="6">
    <location>
        <begin position="707"/>
        <end position="766"/>
    </location>
</feature>
<evidence type="ECO:0000256" key="1">
    <source>
        <dbReference type="ARBA" id="ARBA00004613"/>
    </source>
</evidence>
<evidence type="ECO:0000256" key="2">
    <source>
        <dbReference type="ARBA" id="ARBA00022525"/>
    </source>
</evidence>
<keyword evidence="8" id="KW-0732">Signal</keyword>
<gene>
    <name evidence="10" type="ORF">OKIOD_LOCUS15248</name>
</gene>
<dbReference type="Pfam" id="PF00089">
    <property type="entry name" value="Trypsin"/>
    <property type="match status" value="1"/>
</dbReference>
<dbReference type="Proteomes" id="UP001158576">
    <property type="component" value="Chromosome 2"/>
</dbReference>
<dbReference type="PANTHER" id="PTHR24264">
    <property type="entry name" value="TRYPSIN-RELATED"/>
    <property type="match status" value="1"/>
</dbReference>
<dbReference type="InterPro" id="IPR009003">
    <property type="entry name" value="Peptidase_S1_PA"/>
</dbReference>
<dbReference type="PANTHER" id="PTHR24264:SF65">
    <property type="entry name" value="SRCR DOMAIN-CONTAINING PROTEIN"/>
    <property type="match status" value="1"/>
</dbReference>
<evidence type="ECO:0000259" key="9">
    <source>
        <dbReference type="PROSITE" id="PS50240"/>
    </source>
</evidence>
<dbReference type="EMBL" id="OU015567">
    <property type="protein sequence ID" value="CAG5112248.1"/>
    <property type="molecule type" value="Genomic_DNA"/>
</dbReference>
<organism evidence="10 11">
    <name type="scientific">Oikopleura dioica</name>
    <name type="common">Tunicate</name>
    <dbReference type="NCBI Taxonomy" id="34765"/>
    <lineage>
        <taxon>Eukaryota</taxon>
        <taxon>Metazoa</taxon>
        <taxon>Chordata</taxon>
        <taxon>Tunicata</taxon>
        <taxon>Appendicularia</taxon>
        <taxon>Copelata</taxon>
        <taxon>Oikopleuridae</taxon>
        <taxon>Oikopleura</taxon>
    </lineage>
</organism>
<dbReference type="InterPro" id="IPR043504">
    <property type="entry name" value="Peptidase_S1_PA_chymotrypsin"/>
</dbReference>
<keyword evidence="5" id="KW-0720">Serine protease</keyword>
<evidence type="ECO:0000256" key="6">
    <source>
        <dbReference type="SAM" id="MobiDB-lite"/>
    </source>
</evidence>
<dbReference type="SMART" id="SM00020">
    <property type="entry name" value="Tryp_SPc"/>
    <property type="match status" value="1"/>
</dbReference>
<accession>A0ABN7T391</accession>
<proteinExistence type="predicted"/>
<keyword evidence="7" id="KW-1133">Transmembrane helix</keyword>
<evidence type="ECO:0000256" key="8">
    <source>
        <dbReference type="SAM" id="SignalP"/>
    </source>
</evidence>
<feature type="region of interest" description="Disordered" evidence="6">
    <location>
        <begin position="303"/>
        <end position="324"/>
    </location>
</feature>
<dbReference type="Gene3D" id="2.40.10.10">
    <property type="entry name" value="Trypsin-like serine proteases"/>
    <property type="match status" value="1"/>
</dbReference>
<feature type="compositionally biased region" description="Polar residues" evidence="6">
    <location>
        <begin position="303"/>
        <end position="312"/>
    </location>
</feature>
<keyword evidence="3" id="KW-0645">Protease</keyword>
<evidence type="ECO:0000256" key="7">
    <source>
        <dbReference type="SAM" id="Phobius"/>
    </source>
</evidence>
<keyword evidence="2" id="KW-0964">Secreted</keyword>
<dbReference type="InterPro" id="IPR018114">
    <property type="entry name" value="TRYPSIN_HIS"/>
</dbReference>
<feature type="domain" description="Peptidase S1" evidence="9">
    <location>
        <begin position="29"/>
        <end position="291"/>
    </location>
</feature>
<sequence>MKLKVFFLLLFPNIWVDSLLIDDLSSLKTCGSKKTEDFEDREYLPPGFNSYSVKLKFNRQQCSGSIIQERTILTAGHCCHEIKDNPTVYFGEFWRRGDPYFDSLRFNVTARKVILHPEYRVLPTQFDACLVFLNDSIYDVMPENCSRSGCVEPVCLPNFPVESFTNYTAISSGFGRKTWMLSKTLDHYSGSILTEEMCLLHENMQKKKLHSGHFCIGNLKTINEKGNLQVDRITFCDGFSGSPLVVNSDGYATIVGILSWGGRCGRYKKKYNPLVFQKVHSILPWIQKHMELESFPIKITASSDVSQNSSAPTEPPKVGAEPTKLPSILNKTLPEEKTLIPSVSTSSITKQTLSSLLPESVTDTGAAFVTSRKHLDSVSLDRQEEENQESVGDVSKVVEIPSTSEVTFQTVNLATESTTKPAQSLPEASKSIDTDLVSPEIQNVKWEKLSAAAEEVHEILNKTNSSPKEEFTEVDADKSNFHLPSEFISASNSDLSEAIEGPFEPETNITMLVDNMNGNENINAHFLTSDSSHTPALIEDLPSDSQSINLSGKRDQSANMGEILLPNFDNENDYTQVIDGAGFFEIPPIVDPDSALFNEKSGDYFSYSDFYVDDDSDYWQEKEAETSFEEAPIIFSETDSYLDELGKDTKVKEIPFEISIMQEKDRVPIIAHSSYGSSSNTEVVEPPIEWVYSAAETISSLTTLNSTATTTTTSTTTTTTSPEPKTTSSHISTSTWTTGTPHRTSTAEKNSIKNKHNSREEPVTPKNVAALTQSPVSMDFSSVPAAMSSDAMHSTTSKIIGVDFYQEIVYDTEQGEAGTSELPLVTLFQNGAYVYSSLGIIVLALSMCGCLAVRKQSRQCCSRQDSISKKNSFQETQSSRSSYLINDV</sequence>
<keyword evidence="11" id="KW-1185">Reference proteome</keyword>
<feature type="signal peptide" evidence="8">
    <location>
        <begin position="1"/>
        <end position="18"/>
    </location>
</feature>
<dbReference type="PROSITE" id="PS00134">
    <property type="entry name" value="TRYPSIN_HIS"/>
    <property type="match status" value="1"/>
</dbReference>
<evidence type="ECO:0000256" key="3">
    <source>
        <dbReference type="ARBA" id="ARBA00022670"/>
    </source>
</evidence>
<dbReference type="SUPFAM" id="SSF50494">
    <property type="entry name" value="Trypsin-like serine proteases"/>
    <property type="match status" value="1"/>
</dbReference>
<feature type="compositionally biased region" description="Low complexity" evidence="6">
    <location>
        <begin position="707"/>
        <end position="744"/>
    </location>
</feature>
<protein>
    <submittedName>
        <fullName evidence="10">Oidioi.mRNA.OKI2018_I69.chr2.g6483.t1.cds</fullName>
    </submittedName>
</protein>
<feature type="transmembrane region" description="Helical" evidence="7">
    <location>
        <begin position="832"/>
        <end position="853"/>
    </location>
</feature>
<dbReference type="PROSITE" id="PS50240">
    <property type="entry name" value="TRYPSIN_DOM"/>
    <property type="match status" value="1"/>
</dbReference>
<name>A0ABN7T391_OIKDI</name>
<dbReference type="InterPro" id="IPR050127">
    <property type="entry name" value="Serine_Proteases_S1"/>
</dbReference>
<keyword evidence="7" id="KW-0472">Membrane</keyword>